<proteinExistence type="predicted"/>
<dbReference type="InterPro" id="IPR038717">
    <property type="entry name" value="Tc1-like_DDE_dom"/>
</dbReference>
<dbReference type="STRING" id="1348612.A0A397GMH4"/>
<evidence type="ECO:0000313" key="2">
    <source>
        <dbReference type="EMBL" id="RHZ50686.1"/>
    </source>
</evidence>
<evidence type="ECO:0000313" key="3">
    <source>
        <dbReference type="Proteomes" id="UP000266861"/>
    </source>
</evidence>
<reference evidence="2 3" key="1">
    <citation type="submission" date="2018-08" db="EMBL/GenBank/DDBJ databases">
        <title>Genome and evolution of the arbuscular mycorrhizal fungus Diversispora epigaea (formerly Glomus versiforme) and its bacterial endosymbionts.</title>
        <authorList>
            <person name="Sun X."/>
            <person name="Fei Z."/>
            <person name="Harrison M."/>
        </authorList>
    </citation>
    <scope>NUCLEOTIDE SEQUENCE [LARGE SCALE GENOMIC DNA]</scope>
    <source>
        <strain evidence="2 3">IT104</strain>
    </source>
</reference>
<dbReference type="PANTHER" id="PTHR46564:SF1">
    <property type="entry name" value="TRANSPOSASE"/>
    <property type="match status" value="1"/>
</dbReference>
<dbReference type="AlphaFoldDB" id="A0A397GMH4"/>
<gene>
    <name evidence="2" type="ORF">Glove_493g13</name>
</gene>
<protein>
    <recommendedName>
        <fullName evidence="1">Tc1-like transposase DDE domain-containing protein</fullName>
    </recommendedName>
</protein>
<evidence type="ECO:0000259" key="1">
    <source>
        <dbReference type="Pfam" id="PF13358"/>
    </source>
</evidence>
<dbReference type="OrthoDB" id="2266637at2759"/>
<dbReference type="InterPro" id="IPR036397">
    <property type="entry name" value="RNaseH_sf"/>
</dbReference>
<organism evidence="2 3">
    <name type="scientific">Diversispora epigaea</name>
    <dbReference type="NCBI Taxonomy" id="1348612"/>
    <lineage>
        <taxon>Eukaryota</taxon>
        <taxon>Fungi</taxon>
        <taxon>Fungi incertae sedis</taxon>
        <taxon>Mucoromycota</taxon>
        <taxon>Glomeromycotina</taxon>
        <taxon>Glomeromycetes</taxon>
        <taxon>Diversisporales</taxon>
        <taxon>Diversisporaceae</taxon>
        <taxon>Diversispora</taxon>
    </lineage>
</organism>
<sequence>MNILKSLIQNKVDWYLDELVFKMKNYTSKKVSVSTLWRTLKYIEITYKKLQVMNPYPGKHSVIIMNNACIHHNAELIETIEALGCRLQVMNPYPGKHSVIIMNNACIHHNAELIETIEALGCRVIFLLHYSPDYNPIETTFFTIKLWIKYNQIFMKSYNDPIYALHIACVQITTKMTKLFYTSLIYCNM</sequence>
<accession>A0A397GMH4</accession>
<dbReference type="Gene3D" id="3.30.420.10">
    <property type="entry name" value="Ribonuclease H-like superfamily/Ribonuclease H"/>
    <property type="match status" value="1"/>
</dbReference>
<feature type="domain" description="Tc1-like transposase DDE" evidence="1">
    <location>
        <begin position="88"/>
        <end position="154"/>
    </location>
</feature>
<comment type="caution">
    <text evidence="2">The sequence shown here is derived from an EMBL/GenBank/DDBJ whole genome shotgun (WGS) entry which is preliminary data.</text>
</comment>
<dbReference type="Pfam" id="PF13358">
    <property type="entry name" value="DDE_3"/>
    <property type="match status" value="1"/>
</dbReference>
<name>A0A397GMH4_9GLOM</name>
<dbReference type="Proteomes" id="UP000266861">
    <property type="component" value="Unassembled WGS sequence"/>
</dbReference>
<dbReference type="EMBL" id="PQFF01000428">
    <property type="protein sequence ID" value="RHZ50686.1"/>
    <property type="molecule type" value="Genomic_DNA"/>
</dbReference>
<keyword evidence="3" id="KW-1185">Reference proteome</keyword>
<dbReference type="PANTHER" id="PTHR46564">
    <property type="entry name" value="TRANSPOSASE"/>
    <property type="match status" value="1"/>
</dbReference>
<dbReference type="GO" id="GO:0003676">
    <property type="term" value="F:nucleic acid binding"/>
    <property type="evidence" value="ECO:0007669"/>
    <property type="project" value="InterPro"/>
</dbReference>